<protein>
    <submittedName>
        <fullName evidence="2">Uncharacterized protein</fullName>
    </submittedName>
</protein>
<dbReference type="Proteomes" id="UP000501690">
    <property type="component" value="Linkage Group LG1"/>
</dbReference>
<feature type="region of interest" description="Disordered" evidence="1">
    <location>
        <begin position="17"/>
        <end position="77"/>
    </location>
</feature>
<evidence type="ECO:0000256" key="1">
    <source>
        <dbReference type="SAM" id="MobiDB-lite"/>
    </source>
</evidence>
<dbReference type="AlphaFoldDB" id="A0A4D6KQC3"/>
<evidence type="ECO:0000313" key="2">
    <source>
        <dbReference type="EMBL" id="QCD78785.1"/>
    </source>
</evidence>
<sequence length="183" mass="21018">MAAYHTVAFAQNQAAIRERDGRLPHSRLRTEPGSHQRARWPPTTRCPNYTQVDGHQRARWPPTTQSPSHRTRQPSESAMAAYHAMSQLHPSRRPSKSTMAAYHTVAFAQNQAAIRERDGRLPRRADYHKGTPPSPYLLVFGDDRVRSTREQMILQVVRVRLSYGARIAWEFYVLSLSFITLDL</sequence>
<reference evidence="2 3" key="1">
    <citation type="submission" date="2019-04" db="EMBL/GenBank/DDBJ databases">
        <title>An improved genome assembly and genetic linkage map for asparagus bean, Vigna unguiculata ssp. sesquipedialis.</title>
        <authorList>
            <person name="Xia Q."/>
            <person name="Zhang R."/>
            <person name="Dong Y."/>
        </authorList>
    </citation>
    <scope>NUCLEOTIDE SEQUENCE [LARGE SCALE GENOMIC DNA]</scope>
    <source>
        <tissue evidence="2">Leaf</tissue>
    </source>
</reference>
<accession>A0A4D6KQC3</accession>
<keyword evidence="3" id="KW-1185">Reference proteome</keyword>
<dbReference type="EMBL" id="CP039345">
    <property type="protein sequence ID" value="QCD78785.1"/>
    <property type="molecule type" value="Genomic_DNA"/>
</dbReference>
<proteinExistence type="predicted"/>
<gene>
    <name evidence="2" type="ORF">DEO72_LG1g2421</name>
</gene>
<name>A0A4D6KQC3_VIGUN</name>
<evidence type="ECO:0000313" key="3">
    <source>
        <dbReference type="Proteomes" id="UP000501690"/>
    </source>
</evidence>
<feature type="compositionally biased region" description="Basic and acidic residues" evidence="1">
    <location>
        <begin position="17"/>
        <end position="34"/>
    </location>
</feature>
<organism evidence="2 3">
    <name type="scientific">Vigna unguiculata</name>
    <name type="common">Cowpea</name>
    <dbReference type="NCBI Taxonomy" id="3917"/>
    <lineage>
        <taxon>Eukaryota</taxon>
        <taxon>Viridiplantae</taxon>
        <taxon>Streptophyta</taxon>
        <taxon>Embryophyta</taxon>
        <taxon>Tracheophyta</taxon>
        <taxon>Spermatophyta</taxon>
        <taxon>Magnoliopsida</taxon>
        <taxon>eudicotyledons</taxon>
        <taxon>Gunneridae</taxon>
        <taxon>Pentapetalae</taxon>
        <taxon>rosids</taxon>
        <taxon>fabids</taxon>
        <taxon>Fabales</taxon>
        <taxon>Fabaceae</taxon>
        <taxon>Papilionoideae</taxon>
        <taxon>50 kb inversion clade</taxon>
        <taxon>NPAAA clade</taxon>
        <taxon>indigoferoid/millettioid clade</taxon>
        <taxon>Phaseoleae</taxon>
        <taxon>Vigna</taxon>
    </lineage>
</organism>